<dbReference type="Gene3D" id="1.20.1250.20">
    <property type="entry name" value="MFS general substrate transporter like domains"/>
    <property type="match status" value="1"/>
</dbReference>
<protein>
    <recommendedName>
        <fullName evidence="8">Major facilitator superfamily (MFS) profile domain-containing protein</fullName>
    </recommendedName>
</protein>
<feature type="transmembrane region" description="Helical" evidence="7">
    <location>
        <begin position="239"/>
        <end position="259"/>
    </location>
</feature>
<keyword evidence="5 7" id="KW-0472">Membrane</keyword>
<keyword evidence="10" id="KW-1185">Reference proteome</keyword>
<feature type="transmembrane region" description="Helical" evidence="7">
    <location>
        <begin position="390"/>
        <end position="410"/>
    </location>
</feature>
<dbReference type="SUPFAM" id="SSF103473">
    <property type="entry name" value="MFS general substrate transporter"/>
    <property type="match status" value="1"/>
</dbReference>
<gene>
    <name evidence="9" type="ORF">HGRIS_006724</name>
</gene>
<dbReference type="PROSITE" id="PS50850">
    <property type="entry name" value="MFS"/>
    <property type="match status" value="1"/>
</dbReference>
<feature type="transmembrane region" description="Helical" evidence="7">
    <location>
        <begin position="208"/>
        <end position="227"/>
    </location>
</feature>
<feature type="transmembrane region" description="Helical" evidence="7">
    <location>
        <begin position="513"/>
        <end position="536"/>
    </location>
</feature>
<feature type="transmembrane region" description="Helical" evidence="7">
    <location>
        <begin position="455"/>
        <end position="477"/>
    </location>
</feature>
<evidence type="ECO:0000256" key="7">
    <source>
        <dbReference type="SAM" id="Phobius"/>
    </source>
</evidence>
<dbReference type="InterPro" id="IPR011701">
    <property type="entry name" value="MFS"/>
</dbReference>
<feature type="domain" description="Major facilitator superfamily (MFS) profile" evidence="8">
    <location>
        <begin position="49"/>
        <end position="540"/>
    </location>
</feature>
<dbReference type="Proteomes" id="UP001556367">
    <property type="component" value="Unassembled WGS sequence"/>
</dbReference>
<evidence type="ECO:0000259" key="8">
    <source>
        <dbReference type="PROSITE" id="PS50850"/>
    </source>
</evidence>
<dbReference type="Gene3D" id="1.20.1720.10">
    <property type="entry name" value="Multidrug resistance protein D"/>
    <property type="match status" value="1"/>
</dbReference>
<organism evidence="9 10">
    <name type="scientific">Hohenbuehelia grisea</name>
    <dbReference type="NCBI Taxonomy" id="104357"/>
    <lineage>
        <taxon>Eukaryota</taxon>
        <taxon>Fungi</taxon>
        <taxon>Dikarya</taxon>
        <taxon>Basidiomycota</taxon>
        <taxon>Agaricomycotina</taxon>
        <taxon>Agaricomycetes</taxon>
        <taxon>Agaricomycetidae</taxon>
        <taxon>Agaricales</taxon>
        <taxon>Pleurotineae</taxon>
        <taxon>Pleurotaceae</taxon>
        <taxon>Hohenbuehelia</taxon>
    </lineage>
</organism>
<dbReference type="PANTHER" id="PTHR42718">
    <property type="entry name" value="MAJOR FACILITATOR SUPERFAMILY MULTIDRUG TRANSPORTER MFSC"/>
    <property type="match status" value="1"/>
</dbReference>
<evidence type="ECO:0000256" key="4">
    <source>
        <dbReference type="ARBA" id="ARBA00022989"/>
    </source>
</evidence>
<feature type="transmembrane region" description="Helical" evidence="7">
    <location>
        <begin position="326"/>
        <end position="346"/>
    </location>
</feature>
<dbReference type="PANTHER" id="PTHR42718:SF9">
    <property type="entry name" value="MAJOR FACILITATOR SUPERFAMILY MULTIDRUG TRANSPORTER MFSC"/>
    <property type="match status" value="1"/>
</dbReference>
<comment type="subcellular location">
    <subcellularLocation>
        <location evidence="1">Membrane</location>
        <topology evidence="1">Multi-pass membrane protein</topology>
    </subcellularLocation>
</comment>
<evidence type="ECO:0000313" key="10">
    <source>
        <dbReference type="Proteomes" id="UP001556367"/>
    </source>
</evidence>
<evidence type="ECO:0000256" key="1">
    <source>
        <dbReference type="ARBA" id="ARBA00004141"/>
    </source>
</evidence>
<evidence type="ECO:0000256" key="6">
    <source>
        <dbReference type="SAM" id="MobiDB-lite"/>
    </source>
</evidence>
<proteinExistence type="predicted"/>
<dbReference type="EMBL" id="JASNQZ010000010">
    <property type="protein sequence ID" value="KAL0952456.1"/>
    <property type="molecule type" value="Genomic_DNA"/>
</dbReference>
<feature type="transmembrane region" description="Helical" evidence="7">
    <location>
        <begin position="271"/>
        <end position="290"/>
    </location>
</feature>
<feature type="transmembrane region" description="Helical" evidence="7">
    <location>
        <begin position="366"/>
        <end position="385"/>
    </location>
</feature>
<keyword evidence="2" id="KW-0813">Transport</keyword>
<feature type="region of interest" description="Disordered" evidence="6">
    <location>
        <begin position="540"/>
        <end position="581"/>
    </location>
</feature>
<dbReference type="InterPro" id="IPR020846">
    <property type="entry name" value="MFS_dom"/>
</dbReference>
<comment type="caution">
    <text evidence="9">The sequence shown here is derived from an EMBL/GenBank/DDBJ whole genome shotgun (WGS) entry which is preliminary data.</text>
</comment>
<sequence length="581" mass="62809">MTSMPGHDLPDSTQTTIIHETASHMEQQEKPLETEEVPPQRSTFQSILLISTCTFAMLVNSSNNTSVAIALPTIGADLNIEEAQLQWLVSAYSLSSGCLLVMFGRLADLYGRKRVFMLGSLWLLAFTLGCGFAKDEITLDVLRGLQGCGVAASIPASLGILAHAFPPGKLRSIAFASFAAGAPLGAFTGMALGAVMTQLTVPSWRSNFFLSTGLTAMYMLMGVWCIDADKPTTEVDRRVDWIGAFLVTAGLVLIVFVLSDGEVAPDQWRTSYIIALLIIGCFLIGCFLYWQWYLERVQNNPNAPYSAWTPPPIMKLSLWGRAKGRFAVAMVIALLTWCSFLGWNFWVQLYYQSYKHYNPVETMLRMFPMFVTGVLCNVIVVFVVARVSVVWILASGTLITGCASIFFALIDPNATYWAYGFPSAIFSVFGADFVFAAGTIFVAKVVQPHEQSLAGALFQTMTQLGTALGVTVTTIVFNRVVAQDSRKLGVIVDHTGAGAPDAAMLNGYKAAQWTAFAFGMIATILAVIFMGGVGIVGDRKESTTEETDSEATMSITDGQSGDLEKGRNTPGAESAVKVPGA</sequence>
<feature type="transmembrane region" description="Helical" evidence="7">
    <location>
        <begin position="172"/>
        <end position="196"/>
    </location>
</feature>
<evidence type="ECO:0000256" key="5">
    <source>
        <dbReference type="ARBA" id="ARBA00023136"/>
    </source>
</evidence>
<feature type="transmembrane region" description="Helical" evidence="7">
    <location>
        <begin position="85"/>
        <end position="103"/>
    </location>
</feature>
<keyword evidence="4 7" id="KW-1133">Transmembrane helix</keyword>
<evidence type="ECO:0000313" key="9">
    <source>
        <dbReference type="EMBL" id="KAL0952456.1"/>
    </source>
</evidence>
<feature type="transmembrane region" description="Helical" evidence="7">
    <location>
        <begin position="144"/>
        <end position="165"/>
    </location>
</feature>
<evidence type="ECO:0000256" key="2">
    <source>
        <dbReference type="ARBA" id="ARBA00022448"/>
    </source>
</evidence>
<reference evidence="10" key="1">
    <citation type="submission" date="2024-06" db="EMBL/GenBank/DDBJ databases">
        <title>Multi-omics analyses provide insights into the biosynthesis of the anticancer antibiotic pleurotin in Hohenbuehelia grisea.</title>
        <authorList>
            <person name="Weaver J.A."/>
            <person name="Alberti F."/>
        </authorList>
    </citation>
    <scope>NUCLEOTIDE SEQUENCE [LARGE SCALE GENOMIC DNA]</scope>
    <source>
        <strain evidence="10">T-177</strain>
    </source>
</reference>
<accession>A0ABR3J9U2</accession>
<dbReference type="InterPro" id="IPR036259">
    <property type="entry name" value="MFS_trans_sf"/>
</dbReference>
<feature type="transmembrane region" description="Helical" evidence="7">
    <location>
        <begin position="416"/>
        <end position="443"/>
    </location>
</feature>
<feature type="transmembrane region" description="Helical" evidence="7">
    <location>
        <begin position="115"/>
        <end position="132"/>
    </location>
</feature>
<evidence type="ECO:0000256" key="3">
    <source>
        <dbReference type="ARBA" id="ARBA00022692"/>
    </source>
</evidence>
<name>A0ABR3J9U2_9AGAR</name>
<keyword evidence="3 7" id="KW-0812">Transmembrane</keyword>
<dbReference type="Pfam" id="PF07690">
    <property type="entry name" value="MFS_1"/>
    <property type="match status" value="2"/>
</dbReference>